<evidence type="ECO:0000313" key="1">
    <source>
        <dbReference type="EMBL" id="GFO04465.1"/>
    </source>
</evidence>
<dbReference type="AlphaFoldDB" id="A0AAV4A8G7"/>
<accession>A0AAV4A8G7</accession>
<comment type="caution">
    <text evidence="1">The sequence shown here is derived from an EMBL/GenBank/DDBJ whole genome shotgun (WGS) entry which is preliminary data.</text>
</comment>
<keyword evidence="2" id="KW-1185">Reference proteome</keyword>
<dbReference type="EMBL" id="BLXT01003739">
    <property type="protein sequence ID" value="GFO04465.1"/>
    <property type="molecule type" value="Genomic_DNA"/>
</dbReference>
<sequence>MDNLIKKNLKNIPIYSPMDYFTTFRTSMVSPRSYEVKSLNHCFFKNYGQVSTFKTIRPGQQKGAPTVNDLRCLKYSPDGELSYKLTFDRTGNFYLELRGKNQLRFIQLCFTHLSLK</sequence>
<organism evidence="1 2">
    <name type="scientific">Plakobranchus ocellatus</name>
    <dbReference type="NCBI Taxonomy" id="259542"/>
    <lineage>
        <taxon>Eukaryota</taxon>
        <taxon>Metazoa</taxon>
        <taxon>Spiralia</taxon>
        <taxon>Lophotrochozoa</taxon>
        <taxon>Mollusca</taxon>
        <taxon>Gastropoda</taxon>
        <taxon>Heterobranchia</taxon>
        <taxon>Euthyneura</taxon>
        <taxon>Panpulmonata</taxon>
        <taxon>Sacoglossa</taxon>
        <taxon>Placobranchoidea</taxon>
        <taxon>Plakobranchidae</taxon>
        <taxon>Plakobranchus</taxon>
    </lineage>
</organism>
<dbReference type="Proteomes" id="UP000735302">
    <property type="component" value="Unassembled WGS sequence"/>
</dbReference>
<proteinExistence type="predicted"/>
<gene>
    <name evidence="1" type="ORF">PoB_003097000</name>
</gene>
<reference evidence="1 2" key="1">
    <citation type="journal article" date="2021" name="Elife">
        <title>Chloroplast acquisition without the gene transfer in kleptoplastic sea slugs, Plakobranchus ocellatus.</title>
        <authorList>
            <person name="Maeda T."/>
            <person name="Takahashi S."/>
            <person name="Yoshida T."/>
            <person name="Shimamura S."/>
            <person name="Takaki Y."/>
            <person name="Nagai Y."/>
            <person name="Toyoda A."/>
            <person name="Suzuki Y."/>
            <person name="Arimoto A."/>
            <person name="Ishii H."/>
            <person name="Satoh N."/>
            <person name="Nishiyama T."/>
            <person name="Hasebe M."/>
            <person name="Maruyama T."/>
            <person name="Minagawa J."/>
            <person name="Obokata J."/>
            <person name="Shigenobu S."/>
        </authorList>
    </citation>
    <scope>NUCLEOTIDE SEQUENCE [LARGE SCALE GENOMIC DNA]</scope>
</reference>
<evidence type="ECO:0000313" key="2">
    <source>
        <dbReference type="Proteomes" id="UP000735302"/>
    </source>
</evidence>
<name>A0AAV4A8G7_9GAST</name>
<protein>
    <submittedName>
        <fullName evidence="1">Cobyric acid synthase</fullName>
    </submittedName>
</protein>